<proteinExistence type="predicted"/>
<reference evidence="1" key="1">
    <citation type="submission" date="2023-07" db="EMBL/GenBank/DDBJ databases">
        <title>Genomic Encyclopedia of Type Strains, Phase IV (KMG-IV): sequencing the most valuable type-strain genomes for metagenomic binning, comparative biology and taxonomic classification.</title>
        <authorList>
            <person name="Goeker M."/>
        </authorList>
    </citation>
    <scope>NUCLEOTIDE SEQUENCE</scope>
    <source>
        <strain evidence="1">DSM 23947</strain>
    </source>
</reference>
<evidence type="ECO:0000313" key="2">
    <source>
        <dbReference type="Proteomes" id="UP001237207"/>
    </source>
</evidence>
<keyword evidence="2" id="KW-1185">Reference proteome</keyword>
<dbReference type="InterPro" id="IPR020534">
    <property type="entry name" value="Uncharacterised_YqxA"/>
</dbReference>
<comment type="caution">
    <text evidence="1">The sequence shown here is derived from an EMBL/GenBank/DDBJ whole genome shotgun (WGS) entry which is preliminary data.</text>
</comment>
<dbReference type="RefSeq" id="WP_307255932.1">
    <property type="nucleotide sequence ID" value="NZ_JAUSUC010000002.1"/>
</dbReference>
<name>A0AAJ1SW51_9BACI</name>
<dbReference type="AlphaFoldDB" id="A0AAJ1SW51"/>
<gene>
    <name evidence="1" type="ORF">J2S13_000332</name>
</gene>
<dbReference type="Proteomes" id="UP001237207">
    <property type="component" value="Unassembled WGS sequence"/>
</dbReference>
<dbReference type="Pfam" id="PF12438">
    <property type="entry name" value="DUF3679"/>
    <property type="match status" value="1"/>
</dbReference>
<sequence length="110" mass="12424">MTKFMFKSFLLASLLFIGVLIGMQKANEGITKMKGFEDQSFQAPISFQKDSNYMETSLLGKEVSSHDLEKKKEKLEEMKAFNFFSTIGKYLAATISSIVATITEWFASLI</sequence>
<evidence type="ECO:0008006" key="3">
    <source>
        <dbReference type="Google" id="ProtNLM"/>
    </source>
</evidence>
<evidence type="ECO:0000313" key="1">
    <source>
        <dbReference type="EMBL" id="MDQ0213938.1"/>
    </source>
</evidence>
<dbReference type="EMBL" id="JAUSUC010000002">
    <property type="protein sequence ID" value="MDQ0213938.1"/>
    <property type="molecule type" value="Genomic_DNA"/>
</dbReference>
<accession>A0AAJ1SW51</accession>
<organism evidence="1 2">
    <name type="scientific">Oikeobacillus pervagus</name>
    <dbReference type="NCBI Taxonomy" id="1325931"/>
    <lineage>
        <taxon>Bacteria</taxon>
        <taxon>Bacillati</taxon>
        <taxon>Bacillota</taxon>
        <taxon>Bacilli</taxon>
        <taxon>Bacillales</taxon>
        <taxon>Bacillaceae</taxon>
        <taxon>Oikeobacillus</taxon>
    </lineage>
</organism>
<protein>
    <recommendedName>
        <fullName evidence="3">DUF3679 domain-containing protein</fullName>
    </recommendedName>
</protein>